<organism evidence="1 2">
    <name type="scientific">Algibacter marinivivus</name>
    <dbReference type="NCBI Taxonomy" id="2100723"/>
    <lineage>
        <taxon>Bacteria</taxon>
        <taxon>Pseudomonadati</taxon>
        <taxon>Bacteroidota</taxon>
        <taxon>Flavobacteriia</taxon>
        <taxon>Flavobacteriales</taxon>
        <taxon>Flavobacteriaceae</taxon>
        <taxon>Algibacter</taxon>
    </lineage>
</organism>
<dbReference type="Proteomes" id="UP000245375">
    <property type="component" value="Unassembled WGS sequence"/>
</dbReference>
<reference evidence="2" key="3">
    <citation type="submission" date="2018-05" db="EMBL/GenBank/DDBJ databases">
        <authorList>
            <person name="Lu D."/>
        </authorList>
    </citation>
    <scope>NUCLEOTIDE SEQUENCE [LARGE SCALE GENOMIC DNA]</scope>
    <source>
        <strain evidence="2">ZY111</strain>
    </source>
</reference>
<accession>A0A2U2X9H5</accession>
<sequence length="132" mass="14770">MNILCEDLDEPDVSGNLCDYQVIIDEDLYGNLESSSFEFVNAEIIDDCLNIELGASGCDGANWEFKLVDSGSITESSPEQRFLKLQLINIELCDAFFQTSISFDLKPIRIENGINEIILNIDGLQSALNYTY</sequence>
<reference evidence="1 2" key="1">
    <citation type="submission" date="2018-05" db="EMBL/GenBank/DDBJ databases">
        <title>Algibacter marinivivus sp. nov., isolated from sample around a algae.</title>
        <authorList>
            <person name="Zhong X."/>
        </authorList>
    </citation>
    <scope>NUCLEOTIDE SEQUENCE [LARGE SCALE GENOMIC DNA]</scope>
    <source>
        <strain evidence="1 2">ZY111</strain>
    </source>
</reference>
<keyword evidence="2" id="KW-1185">Reference proteome</keyword>
<evidence type="ECO:0000313" key="2">
    <source>
        <dbReference type="Proteomes" id="UP000245375"/>
    </source>
</evidence>
<dbReference type="EMBL" id="QFRI01000001">
    <property type="protein sequence ID" value="PWH84390.1"/>
    <property type="molecule type" value="Genomic_DNA"/>
</dbReference>
<reference evidence="2" key="2">
    <citation type="submission" date="2018-05" db="EMBL/GenBank/DDBJ databases">
        <title>Algibacter marinivivus sp. nov., isolated from sample around a algae.</title>
        <authorList>
            <person name="Lu D."/>
        </authorList>
    </citation>
    <scope>NUCLEOTIDE SEQUENCE [LARGE SCALE GENOMIC DNA]</scope>
    <source>
        <strain evidence="2">ZY111</strain>
    </source>
</reference>
<dbReference type="AlphaFoldDB" id="A0A2U2X9H5"/>
<proteinExistence type="predicted"/>
<gene>
    <name evidence="1" type="ORF">DIS18_07605</name>
</gene>
<evidence type="ECO:0000313" key="1">
    <source>
        <dbReference type="EMBL" id="PWH84390.1"/>
    </source>
</evidence>
<protein>
    <submittedName>
        <fullName evidence="1">Uncharacterized protein</fullName>
    </submittedName>
</protein>
<comment type="caution">
    <text evidence="1">The sequence shown here is derived from an EMBL/GenBank/DDBJ whole genome shotgun (WGS) entry which is preliminary data.</text>
</comment>
<name>A0A2U2X9H5_9FLAO</name>